<dbReference type="Proteomes" id="UP000182204">
    <property type="component" value="Chromosome"/>
</dbReference>
<proteinExistence type="predicted"/>
<dbReference type="AlphaFoldDB" id="A0A1L3ND42"/>
<dbReference type="RefSeq" id="WP_072584720.1">
    <property type="nucleotide sequence ID" value="NZ_CP013243.1"/>
</dbReference>
<gene>
    <name evidence="2" type="ORF">NPD5_815</name>
</gene>
<dbReference type="Pfam" id="PF13020">
    <property type="entry name" value="NOV_C"/>
    <property type="match status" value="1"/>
</dbReference>
<evidence type="ECO:0000259" key="1">
    <source>
        <dbReference type="Pfam" id="PF13020"/>
    </source>
</evidence>
<dbReference type="EMBL" id="CP013243">
    <property type="protein sequence ID" value="APH14038.1"/>
    <property type="molecule type" value="Genomic_DNA"/>
</dbReference>
<sequence length="494" mass="57891">MIKLDKYLSTRKNKENLFNFFNRFDDYEKKYNKPLNEFNDYELYHSFNNLVEKNNFSSIRQYKSDLISYLKFVNCTTCNYKQILKEIESTAKNKEKKDLPIIFPFYFIEDLINKCENPMYSVTSLLLFEGIKGTKSKDILSISTKTIIDNKLIFKNKTKTISNLSKDLIFKGLDFLSNSNKYCESDFLYKKHISKKNNNSLTANHQYISYATRQLDSLSNEKKISPDTLSKSGILFFCNLFYRLNKKLTMEDIIKVLMRFDKVSSSNVLKVAYEYRDWFNCIKNSKEFISDFQHINLFKPIIDEISTYEIPTNLYLKAKQKKFENIIADINVSKPYNPADNSFDDSIIDTEIGLLGEDLFLTLLYETYGADIVFNTTQDGCGYDFKVLKNELIVAFEVKSTDQPIDSKISIHLTNKEFYTASNLKNNYYLVILNVDKINKTIKSIKIIQNPSNKLGLTNLIRSIENNLCKVTYDQFRIDFDINKIKFHNTLPYI</sequence>
<reference evidence="2 3" key="1">
    <citation type="submission" date="2015-11" db="EMBL/GenBank/DDBJ databases">
        <authorList>
            <person name="Hill K.K."/>
            <person name="Shirey T.B."/>
            <person name="Raphael B."/>
            <person name="Daligault H.E."/>
            <person name="Davenport K.W."/>
            <person name="Bruce D.C."/>
            <person name="Foley B.T."/>
            <person name="Johnson S.L."/>
        </authorList>
    </citation>
    <scope>NUCLEOTIDE SEQUENCE [LARGE SCALE GENOMIC DNA]</scope>
    <source>
        <strain evidence="2 3">CDC_1632</strain>
    </source>
</reference>
<name>A0A1L3ND42_CLOSG</name>
<dbReference type="InterPro" id="IPR024975">
    <property type="entry name" value="NOV_C"/>
</dbReference>
<feature type="domain" description="Protein NO VEIN C-terminal" evidence="1">
    <location>
        <begin position="357"/>
        <end position="437"/>
    </location>
</feature>
<organism evidence="2 3">
    <name type="scientific">Clostridium sporogenes</name>
    <dbReference type="NCBI Taxonomy" id="1509"/>
    <lineage>
        <taxon>Bacteria</taxon>
        <taxon>Bacillati</taxon>
        <taxon>Bacillota</taxon>
        <taxon>Clostridia</taxon>
        <taxon>Eubacteriales</taxon>
        <taxon>Clostridiaceae</taxon>
        <taxon>Clostridium</taxon>
    </lineage>
</organism>
<evidence type="ECO:0000313" key="2">
    <source>
        <dbReference type="EMBL" id="APH14038.1"/>
    </source>
</evidence>
<protein>
    <recommendedName>
        <fullName evidence="1">Protein NO VEIN C-terminal domain-containing protein</fullName>
    </recommendedName>
</protein>
<evidence type="ECO:0000313" key="3">
    <source>
        <dbReference type="Proteomes" id="UP000182204"/>
    </source>
</evidence>
<accession>A0A1L3ND42</accession>